<comment type="similarity">
    <text evidence="3">Belongs to the HARBI1 family.</text>
</comment>
<keyword evidence="6" id="KW-0378">Hydrolase</keyword>
<feature type="domain" description="DDE Tnp4" evidence="8">
    <location>
        <begin position="42"/>
        <end position="129"/>
    </location>
</feature>
<evidence type="ECO:0000259" key="8">
    <source>
        <dbReference type="Pfam" id="PF13359"/>
    </source>
</evidence>
<comment type="cofactor">
    <cofactor evidence="1">
        <name>a divalent metal cation</name>
        <dbReference type="ChEBI" id="CHEBI:60240"/>
    </cofactor>
</comment>
<protein>
    <recommendedName>
        <fullName evidence="8">DDE Tnp4 domain-containing protein</fullName>
    </recommendedName>
</protein>
<keyword evidence="5" id="KW-0479">Metal-binding</keyword>
<dbReference type="EMBL" id="OB800361">
    <property type="protein sequence ID" value="CAD7435474.1"/>
    <property type="molecule type" value="Genomic_DNA"/>
</dbReference>
<dbReference type="InterPro" id="IPR045249">
    <property type="entry name" value="HARBI1-like"/>
</dbReference>
<sequence>METSTGVEGIQEIGFGEDSFLCIRVRSNCGLLFLSRLVKHKVDALDRSTTDAGYSGYAAEPWLLTPILRAEEGTPEQQYTTEHCSSRNCIERCFGVLKARWRCLRRDRVLHYAPAEACLIVQTCVAHHNMILHRIPLIEEVVNEEPVPIFRNEDDIPAGRQVREDLVRRYYR</sequence>
<dbReference type="GO" id="GO:0016787">
    <property type="term" value="F:hydrolase activity"/>
    <property type="evidence" value="ECO:0007669"/>
    <property type="project" value="UniProtKB-KW"/>
</dbReference>
<evidence type="ECO:0000256" key="3">
    <source>
        <dbReference type="ARBA" id="ARBA00006958"/>
    </source>
</evidence>
<gene>
    <name evidence="9" type="ORF">TMSB3V08_LOCUS12120</name>
</gene>
<evidence type="ECO:0000313" key="9">
    <source>
        <dbReference type="EMBL" id="CAD7435474.1"/>
    </source>
</evidence>
<evidence type="ECO:0000256" key="6">
    <source>
        <dbReference type="ARBA" id="ARBA00022801"/>
    </source>
</evidence>
<dbReference type="Pfam" id="PF13359">
    <property type="entry name" value="DDE_Tnp_4"/>
    <property type="match status" value="1"/>
</dbReference>
<accession>A0A7R9HWL3</accession>
<dbReference type="PANTHER" id="PTHR22930:SF85">
    <property type="entry name" value="GH03217P-RELATED"/>
    <property type="match status" value="1"/>
</dbReference>
<evidence type="ECO:0000256" key="4">
    <source>
        <dbReference type="ARBA" id="ARBA00022722"/>
    </source>
</evidence>
<keyword evidence="7" id="KW-0539">Nucleus</keyword>
<evidence type="ECO:0000256" key="5">
    <source>
        <dbReference type="ARBA" id="ARBA00022723"/>
    </source>
</evidence>
<dbReference type="AlphaFoldDB" id="A0A7R9HWL3"/>
<organism evidence="9">
    <name type="scientific">Timema monikensis</name>
    <dbReference type="NCBI Taxonomy" id="170555"/>
    <lineage>
        <taxon>Eukaryota</taxon>
        <taxon>Metazoa</taxon>
        <taxon>Ecdysozoa</taxon>
        <taxon>Arthropoda</taxon>
        <taxon>Hexapoda</taxon>
        <taxon>Insecta</taxon>
        <taxon>Pterygota</taxon>
        <taxon>Neoptera</taxon>
        <taxon>Polyneoptera</taxon>
        <taxon>Phasmatodea</taxon>
        <taxon>Timematodea</taxon>
        <taxon>Timematoidea</taxon>
        <taxon>Timematidae</taxon>
        <taxon>Timema</taxon>
    </lineage>
</organism>
<evidence type="ECO:0000256" key="2">
    <source>
        <dbReference type="ARBA" id="ARBA00004123"/>
    </source>
</evidence>
<dbReference type="InterPro" id="IPR027806">
    <property type="entry name" value="HARBI1_dom"/>
</dbReference>
<dbReference type="GO" id="GO:0046872">
    <property type="term" value="F:metal ion binding"/>
    <property type="evidence" value="ECO:0007669"/>
    <property type="project" value="UniProtKB-KW"/>
</dbReference>
<reference evidence="9" key="1">
    <citation type="submission" date="2020-11" db="EMBL/GenBank/DDBJ databases">
        <authorList>
            <person name="Tran Van P."/>
        </authorList>
    </citation>
    <scope>NUCLEOTIDE SEQUENCE</scope>
</reference>
<keyword evidence="4" id="KW-0540">Nuclease</keyword>
<dbReference type="GO" id="GO:0004518">
    <property type="term" value="F:nuclease activity"/>
    <property type="evidence" value="ECO:0007669"/>
    <property type="project" value="UniProtKB-KW"/>
</dbReference>
<name>A0A7R9HWL3_9NEOP</name>
<dbReference type="GO" id="GO:0005634">
    <property type="term" value="C:nucleus"/>
    <property type="evidence" value="ECO:0007669"/>
    <property type="project" value="UniProtKB-SubCell"/>
</dbReference>
<comment type="subcellular location">
    <subcellularLocation>
        <location evidence="2">Nucleus</location>
    </subcellularLocation>
</comment>
<evidence type="ECO:0000256" key="7">
    <source>
        <dbReference type="ARBA" id="ARBA00023242"/>
    </source>
</evidence>
<evidence type="ECO:0000256" key="1">
    <source>
        <dbReference type="ARBA" id="ARBA00001968"/>
    </source>
</evidence>
<dbReference type="PANTHER" id="PTHR22930">
    <property type="match status" value="1"/>
</dbReference>
<proteinExistence type="inferred from homology"/>